<comment type="caution">
    <text evidence="1">The sequence shown here is derived from an EMBL/GenBank/DDBJ whole genome shotgun (WGS) entry which is preliminary data.</text>
</comment>
<proteinExistence type="predicted"/>
<dbReference type="AlphaFoldDB" id="A0A8H3LHL2"/>
<organism evidence="1 2">
    <name type="scientific">Rhizophagus clarus</name>
    <dbReference type="NCBI Taxonomy" id="94130"/>
    <lineage>
        <taxon>Eukaryota</taxon>
        <taxon>Fungi</taxon>
        <taxon>Fungi incertae sedis</taxon>
        <taxon>Mucoromycota</taxon>
        <taxon>Glomeromycotina</taxon>
        <taxon>Glomeromycetes</taxon>
        <taxon>Glomerales</taxon>
        <taxon>Glomeraceae</taxon>
        <taxon>Rhizophagus</taxon>
    </lineage>
</organism>
<evidence type="ECO:0000313" key="1">
    <source>
        <dbReference type="EMBL" id="GES85559.1"/>
    </source>
</evidence>
<sequence>MGIVERYNRTLREKCGLSQDTSDLLLPITERSQVWMKNLLLVIEDINNSLTRQISMTPAVAIGKEIVIAMPSKLRDGPMGYDEKQLDYNILVRYLLEPGKLEGGRRQPEI</sequence>
<evidence type="ECO:0000313" key="2">
    <source>
        <dbReference type="Proteomes" id="UP000615446"/>
    </source>
</evidence>
<dbReference type="OrthoDB" id="2398926at2759"/>
<dbReference type="EMBL" id="BLAL01000156">
    <property type="protein sequence ID" value="GES85559.1"/>
    <property type="molecule type" value="Genomic_DNA"/>
</dbReference>
<reference evidence="1" key="1">
    <citation type="submission" date="2019-10" db="EMBL/GenBank/DDBJ databases">
        <title>Conservation and host-specific expression of non-tandemly repeated heterogenous ribosome RNA gene in arbuscular mycorrhizal fungi.</title>
        <authorList>
            <person name="Maeda T."/>
            <person name="Kobayashi Y."/>
            <person name="Nakagawa T."/>
            <person name="Ezawa T."/>
            <person name="Yamaguchi K."/>
            <person name="Bino T."/>
            <person name="Nishimoto Y."/>
            <person name="Shigenobu S."/>
            <person name="Kawaguchi M."/>
        </authorList>
    </citation>
    <scope>NUCLEOTIDE SEQUENCE</scope>
    <source>
        <strain evidence="1">HR1</strain>
    </source>
</reference>
<gene>
    <name evidence="1" type="ORF">RCL2_001266300</name>
</gene>
<name>A0A8H3LHL2_9GLOM</name>
<dbReference type="Proteomes" id="UP000615446">
    <property type="component" value="Unassembled WGS sequence"/>
</dbReference>
<evidence type="ECO:0008006" key="3">
    <source>
        <dbReference type="Google" id="ProtNLM"/>
    </source>
</evidence>
<accession>A0A8H3LHL2</accession>
<protein>
    <recommendedName>
        <fullName evidence="3">Integrase catalytic domain-containing protein</fullName>
    </recommendedName>
</protein>